<feature type="transmembrane region" description="Helical" evidence="5">
    <location>
        <begin position="130"/>
        <end position="153"/>
    </location>
</feature>
<protein>
    <submittedName>
        <fullName evidence="7">Bile acid:sodium symporter family protein</fullName>
    </submittedName>
</protein>
<evidence type="ECO:0000313" key="6">
    <source>
        <dbReference type="EMBL" id="KHD86844.1"/>
    </source>
</evidence>
<dbReference type="PANTHER" id="PTHR10361">
    <property type="entry name" value="SODIUM-BILE ACID COTRANSPORTER"/>
    <property type="match status" value="1"/>
</dbReference>
<dbReference type="InterPro" id="IPR004710">
    <property type="entry name" value="Bilac:Na_transpt"/>
</dbReference>
<evidence type="ECO:0000313" key="7">
    <source>
        <dbReference type="EMBL" id="NEY19776.1"/>
    </source>
</evidence>
<dbReference type="Proteomes" id="UP000030588">
    <property type="component" value="Unassembled WGS sequence"/>
</dbReference>
<evidence type="ECO:0000256" key="2">
    <source>
        <dbReference type="ARBA" id="ARBA00022692"/>
    </source>
</evidence>
<proteinExistence type="predicted"/>
<keyword evidence="9" id="KW-1185">Reference proteome</keyword>
<dbReference type="AlphaFoldDB" id="A0A0A6VJR5"/>
<name>A0A0A6VJR5_9BACI</name>
<evidence type="ECO:0000256" key="5">
    <source>
        <dbReference type="SAM" id="Phobius"/>
    </source>
</evidence>
<dbReference type="RefSeq" id="WP_025728323.1">
    <property type="nucleotide sequence ID" value="NZ_JAAIWK010000008.1"/>
</dbReference>
<dbReference type="Pfam" id="PF01758">
    <property type="entry name" value="SBF"/>
    <property type="match status" value="1"/>
</dbReference>
<dbReference type="Proteomes" id="UP000476934">
    <property type="component" value="Unassembled WGS sequence"/>
</dbReference>
<reference evidence="7 9" key="2">
    <citation type="submission" date="2020-02" db="EMBL/GenBank/DDBJ databases">
        <authorList>
            <person name="Feng H."/>
        </authorList>
    </citation>
    <scope>NUCLEOTIDE SEQUENCE [LARGE SCALE GENOMIC DNA]</scope>
    <source>
        <strain evidence="7 9">Gsoil 114</strain>
    </source>
</reference>
<feature type="transmembrane region" description="Helical" evidence="5">
    <location>
        <begin position="12"/>
        <end position="32"/>
    </location>
</feature>
<reference evidence="7 9" key="3">
    <citation type="submission" date="2020-03" db="EMBL/GenBank/DDBJ databases">
        <title>Bacillus aquiflavi sp. nov., isolated from yellow water of strong flavor Chinese baijiu in Yibin region of China.</title>
        <authorList>
            <person name="Xie J."/>
        </authorList>
    </citation>
    <scope>NUCLEOTIDE SEQUENCE [LARGE SCALE GENOMIC DNA]</scope>
    <source>
        <strain evidence="7 9">Gsoil 114</strain>
    </source>
</reference>
<feature type="transmembrane region" description="Helical" evidence="5">
    <location>
        <begin position="205"/>
        <end position="223"/>
    </location>
</feature>
<organism evidence="6 8">
    <name type="scientific">Heyndrickxia ginsengihumi</name>
    <dbReference type="NCBI Taxonomy" id="363870"/>
    <lineage>
        <taxon>Bacteria</taxon>
        <taxon>Bacillati</taxon>
        <taxon>Bacillota</taxon>
        <taxon>Bacilli</taxon>
        <taxon>Bacillales</taxon>
        <taxon>Bacillaceae</taxon>
        <taxon>Heyndrickxia</taxon>
    </lineage>
</organism>
<feature type="transmembrane region" description="Helical" evidence="5">
    <location>
        <begin position="102"/>
        <end position="123"/>
    </location>
</feature>
<comment type="subcellular location">
    <subcellularLocation>
        <location evidence="1">Membrane</location>
        <topology evidence="1">Multi-pass membrane protein</topology>
    </subcellularLocation>
</comment>
<comment type="caution">
    <text evidence="6">The sequence shown here is derived from an EMBL/GenBank/DDBJ whole genome shotgun (WGS) entry which is preliminary data.</text>
</comment>
<dbReference type="Gene3D" id="1.20.1530.20">
    <property type="match status" value="1"/>
</dbReference>
<dbReference type="EMBL" id="JRUN01000001">
    <property type="protein sequence ID" value="KHD86844.1"/>
    <property type="molecule type" value="Genomic_DNA"/>
</dbReference>
<evidence type="ECO:0000256" key="3">
    <source>
        <dbReference type="ARBA" id="ARBA00022989"/>
    </source>
</evidence>
<evidence type="ECO:0000313" key="9">
    <source>
        <dbReference type="Proteomes" id="UP000476934"/>
    </source>
</evidence>
<keyword evidence="4 5" id="KW-0472">Membrane</keyword>
<feature type="transmembrane region" description="Helical" evidence="5">
    <location>
        <begin position="165"/>
        <end position="184"/>
    </location>
</feature>
<dbReference type="GO" id="GO:0016020">
    <property type="term" value="C:membrane"/>
    <property type="evidence" value="ECO:0007669"/>
    <property type="project" value="UniProtKB-SubCell"/>
</dbReference>
<evidence type="ECO:0000313" key="8">
    <source>
        <dbReference type="Proteomes" id="UP000030588"/>
    </source>
</evidence>
<keyword evidence="3 5" id="KW-1133">Transmembrane helix</keyword>
<gene>
    <name evidence="7" type="ORF">G4D61_07290</name>
    <name evidence="6" type="ORF">NG54_00200</name>
</gene>
<evidence type="ECO:0000256" key="1">
    <source>
        <dbReference type="ARBA" id="ARBA00004141"/>
    </source>
</evidence>
<sequence length="327" mass="36215">MVMNVFQLTNQFLSKAMPIFIPISLILGILLGHHITHLLFLVPWLFAFMTFTGSIGSTFKQLGMVVRHPFPVILAFIVLHIAMPLFAWGIGHVLYAHDHFTITGFVISAAIPTGVTSFVWVMMQKGNVPLVLTVILIDTLLSPFIVPLTIMILAGQSVELNVVDLMKDLFTMIVVPSLLGLIFSQFTSKELQKKATSTLSPFSKIGMFLVVMINGSVMTPYLHHINLKILLIILTVLFISASGYLLSWLIGALFHLKTDMVITLTYSGGMRNISAGSVIAVSFFPPQVVFPVIIGMLFQQVLASVYGQLLTKFYHHRSKNITITTSH</sequence>
<feature type="transmembrane region" description="Helical" evidence="5">
    <location>
        <begin position="71"/>
        <end position="90"/>
    </location>
</feature>
<keyword evidence="2 5" id="KW-0812">Transmembrane</keyword>
<accession>A0A0A6VJR5</accession>
<dbReference type="EMBL" id="JAAIWK010000008">
    <property type="protein sequence ID" value="NEY19776.1"/>
    <property type="molecule type" value="Genomic_DNA"/>
</dbReference>
<reference evidence="6 8" key="1">
    <citation type="submission" date="2014-10" db="EMBL/GenBank/DDBJ databases">
        <title>Draft genome of phytase producing Bacillus ginsengihumi strain M2.11.</title>
        <authorList>
            <person name="Toymentseva A."/>
            <person name="Boulygina E.A."/>
            <person name="Kazakov S.V."/>
            <person name="Kayumov I."/>
            <person name="Suleimanova A.D."/>
            <person name="Mardanova A.M."/>
            <person name="Maria S.N."/>
            <person name="Sergey M.Y."/>
            <person name="Sharipova M.R."/>
        </authorList>
    </citation>
    <scope>NUCLEOTIDE SEQUENCE [LARGE SCALE GENOMIC DNA]</scope>
    <source>
        <strain evidence="6 8">M2.11</strain>
    </source>
</reference>
<feature type="transmembrane region" description="Helical" evidence="5">
    <location>
        <begin position="38"/>
        <end position="59"/>
    </location>
</feature>
<dbReference type="InterPro" id="IPR038770">
    <property type="entry name" value="Na+/solute_symporter_sf"/>
</dbReference>
<dbReference type="PANTHER" id="PTHR10361:SF28">
    <property type="entry name" value="P3 PROTEIN-RELATED"/>
    <property type="match status" value="1"/>
</dbReference>
<dbReference type="InterPro" id="IPR002657">
    <property type="entry name" value="BilAc:Na_symport/Acr3"/>
</dbReference>
<evidence type="ECO:0000256" key="4">
    <source>
        <dbReference type="ARBA" id="ARBA00023136"/>
    </source>
</evidence>
<feature type="transmembrane region" description="Helical" evidence="5">
    <location>
        <begin position="229"/>
        <end position="254"/>
    </location>
</feature>
<dbReference type="OrthoDB" id="1551454at2"/>